<protein>
    <submittedName>
        <fullName evidence="1">Uncharacterized protein</fullName>
    </submittedName>
</protein>
<gene>
    <name evidence="1" type="ORF">FWK35_00033028</name>
</gene>
<dbReference type="PANTHER" id="PTHR46880">
    <property type="entry name" value="RAS-ASSOCIATING DOMAIN-CONTAINING PROTEIN"/>
    <property type="match status" value="1"/>
</dbReference>
<evidence type="ECO:0000313" key="2">
    <source>
        <dbReference type="Proteomes" id="UP000478052"/>
    </source>
</evidence>
<dbReference type="EMBL" id="VUJU01010056">
    <property type="protein sequence ID" value="KAF0716055.1"/>
    <property type="molecule type" value="Genomic_DNA"/>
</dbReference>
<comment type="caution">
    <text evidence="1">The sequence shown here is derived from an EMBL/GenBank/DDBJ whole genome shotgun (WGS) entry which is preliminary data.</text>
</comment>
<sequence length="406" mass="47012">MNLVSSFVTDGASVNTGQKKSLWTLIENDRKTDEIKVPIMKIWCSVHRSALAWEKLTQQVSEVSKIIETCSSIATYFHQSGVRTKELKIIAEKENIKYVKLPKYFDVRWTEFTYSLLVGILKNCRILVKYFIFNRQNNIKDSKAVGFYTILTDINKLKLLCFLADLGYLYTRFQKQIQSDDLLIFDIEARKNGIKKKIVTEYEPSTDNTKIALKEIELHDKISLGKTKSTRNLYVSENRTFSSVRNDSIEHIVSYLDLCLDVSEWNDLKPLACLSESIIDEDLKLCHDKICPDFELLDLARILADKPHSADVERLISYYNVLKTCGRSSLIPETIKNSLYIKLNMCNVSKFDPHSAVIKWLSDKNRHNKVHPLAKQQEWYEGVFEEAKYSKTTDEDLCIKDISIKF</sequence>
<dbReference type="PANTHER" id="PTHR46880:SF5">
    <property type="entry name" value="DUF4371 DOMAIN-CONTAINING PROTEIN"/>
    <property type="match status" value="1"/>
</dbReference>
<organism evidence="1 2">
    <name type="scientific">Aphis craccivora</name>
    <name type="common">Cowpea aphid</name>
    <dbReference type="NCBI Taxonomy" id="307492"/>
    <lineage>
        <taxon>Eukaryota</taxon>
        <taxon>Metazoa</taxon>
        <taxon>Ecdysozoa</taxon>
        <taxon>Arthropoda</taxon>
        <taxon>Hexapoda</taxon>
        <taxon>Insecta</taxon>
        <taxon>Pterygota</taxon>
        <taxon>Neoptera</taxon>
        <taxon>Paraneoptera</taxon>
        <taxon>Hemiptera</taxon>
        <taxon>Sternorrhyncha</taxon>
        <taxon>Aphidomorpha</taxon>
        <taxon>Aphidoidea</taxon>
        <taxon>Aphididae</taxon>
        <taxon>Aphidini</taxon>
        <taxon>Aphis</taxon>
        <taxon>Aphis</taxon>
    </lineage>
</organism>
<accession>A0A6G0W1C6</accession>
<evidence type="ECO:0000313" key="1">
    <source>
        <dbReference type="EMBL" id="KAF0716055.1"/>
    </source>
</evidence>
<dbReference type="Proteomes" id="UP000478052">
    <property type="component" value="Unassembled WGS sequence"/>
</dbReference>
<dbReference type="SUPFAM" id="SSF53098">
    <property type="entry name" value="Ribonuclease H-like"/>
    <property type="match status" value="1"/>
</dbReference>
<name>A0A6G0W1C6_APHCR</name>
<reference evidence="1 2" key="1">
    <citation type="submission" date="2019-08" db="EMBL/GenBank/DDBJ databases">
        <title>Whole genome of Aphis craccivora.</title>
        <authorList>
            <person name="Voronova N.V."/>
            <person name="Shulinski R.S."/>
            <person name="Bandarenka Y.V."/>
            <person name="Zhorov D.G."/>
            <person name="Warner D."/>
        </authorList>
    </citation>
    <scope>NUCLEOTIDE SEQUENCE [LARGE SCALE GENOMIC DNA]</scope>
    <source>
        <strain evidence="1">180601</strain>
        <tissue evidence="1">Whole Body</tissue>
    </source>
</reference>
<dbReference type="AlphaFoldDB" id="A0A6G0W1C6"/>
<dbReference type="InterPro" id="IPR012337">
    <property type="entry name" value="RNaseH-like_sf"/>
</dbReference>
<dbReference type="OrthoDB" id="10470539at2759"/>
<keyword evidence="2" id="KW-1185">Reference proteome</keyword>
<proteinExistence type="predicted"/>